<dbReference type="InterPro" id="IPR051169">
    <property type="entry name" value="NADH-Q_oxidoreductase"/>
</dbReference>
<dbReference type="Proteomes" id="UP000284395">
    <property type="component" value="Unassembled WGS sequence"/>
</dbReference>
<gene>
    <name evidence="7" type="ORF">D6851_16185</name>
</gene>
<evidence type="ECO:0000256" key="2">
    <source>
        <dbReference type="ARBA" id="ARBA00005272"/>
    </source>
</evidence>
<evidence type="ECO:0000256" key="3">
    <source>
        <dbReference type="ARBA" id="ARBA00022630"/>
    </source>
</evidence>
<dbReference type="Gene3D" id="3.50.50.100">
    <property type="match status" value="1"/>
</dbReference>
<keyword evidence="4" id="KW-0274">FAD</keyword>
<dbReference type="PRINTS" id="PR00411">
    <property type="entry name" value="PNDRDTASEI"/>
</dbReference>
<dbReference type="EMBL" id="RAPF01000013">
    <property type="protein sequence ID" value="RKF17668.1"/>
    <property type="molecule type" value="Genomic_DNA"/>
</dbReference>
<name>A0A420EAF8_9SPHN</name>
<accession>A0A420EAF8</accession>
<dbReference type="PANTHER" id="PTHR42913">
    <property type="entry name" value="APOPTOSIS-INDUCING FACTOR 1"/>
    <property type="match status" value="1"/>
</dbReference>
<dbReference type="GO" id="GO:0019646">
    <property type="term" value="P:aerobic electron transport chain"/>
    <property type="evidence" value="ECO:0007669"/>
    <property type="project" value="TreeGrafter"/>
</dbReference>
<proteinExistence type="inferred from homology"/>
<evidence type="ECO:0000313" key="8">
    <source>
        <dbReference type="Proteomes" id="UP000284395"/>
    </source>
</evidence>
<keyword evidence="8" id="KW-1185">Reference proteome</keyword>
<protein>
    <submittedName>
        <fullName evidence="7">NAD(P)/FAD-dependent oxidoreductase</fullName>
    </submittedName>
</protein>
<dbReference type="GO" id="GO:0003955">
    <property type="term" value="F:NAD(P)H dehydrogenase (quinone) activity"/>
    <property type="evidence" value="ECO:0007669"/>
    <property type="project" value="TreeGrafter"/>
</dbReference>
<dbReference type="Pfam" id="PF07992">
    <property type="entry name" value="Pyr_redox_2"/>
    <property type="match status" value="1"/>
</dbReference>
<evidence type="ECO:0000313" key="7">
    <source>
        <dbReference type="EMBL" id="RKF17668.1"/>
    </source>
</evidence>
<keyword evidence="3" id="KW-0285">Flavoprotein</keyword>
<sequence>MKYQTMEHDRPRKRVVIVGGGIAGLEMATALGRKWSRRRNAPSVMLIDRDSAHIWKPMLHTIAAGTRDISQQQTPYIAQAHNAGFEYQPGEMCGLDRDAHEITIAALLAPDGRVLVPQRKIGFDYLIMAVGSEANDFGTPGVADHCFRIDSRLQADAFNREVRIHMLQCLAQDKDLSIAIVGGGATGVELAAELVRLTETATSYGADTLPSRISITLIESGERLLAAFPQNISSATRTRLEGLGVKVMTGAQVSGARDEGFTLADGWRIDASLKVWAAGVKAPAFLAQLGELDCSRNNQLVVRPSLQTRQDPAIFAIGDCASLTLPGEERPLPPTAQVAHQQAQHLIRHLPRMLSHGEPVPDFTYHDFGSLVSLADYDAYGSLGKFGLFKGATIRGRLAQLSHAMLYRSHQARLYGFWRGGLVWLIDRLNTRLRATIRLD</sequence>
<organism evidence="7 8">
    <name type="scientific">Altericroceibacterium spongiae</name>
    <dbReference type="NCBI Taxonomy" id="2320269"/>
    <lineage>
        <taxon>Bacteria</taxon>
        <taxon>Pseudomonadati</taxon>
        <taxon>Pseudomonadota</taxon>
        <taxon>Alphaproteobacteria</taxon>
        <taxon>Sphingomonadales</taxon>
        <taxon>Erythrobacteraceae</taxon>
        <taxon>Altericroceibacterium</taxon>
    </lineage>
</organism>
<dbReference type="SUPFAM" id="SSF51905">
    <property type="entry name" value="FAD/NAD(P)-binding domain"/>
    <property type="match status" value="1"/>
</dbReference>
<dbReference type="OrthoDB" id="9781621at2"/>
<evidence type="ECO:0000256" key="4">
    <source>
        <dbReference type="ARBA" id="ARBA00022827"/>
    </source>
</evidence>
<dbReference type="AlphaFoldDB" id="A0A420EAF8"/>
<reference evidence="7 8" key="1">
    <citation type="submission" date="2018-09" db="EMBL/GenBank/DDBJ databases">
        <title>Altererythrobacter spongiae sp. nov., isolated from a marine sponge.</title>
        <authorList>
            <person name="Zhuang L."/>
            <person name="Luo L."/>
        </authorList>
    </citation>
    <scope>NUCLEOTIDE SEQUENCE [LARGE SCALE GENOMIC DNA]</scope>
    <source>
        <strain evidence="7 8">HN-Y73</strain>
    </source>
</reference>
<dbReference type="PANTHER" id="PTHR42913:SF3">
    <property type="entry name" value="64 KDA MITOCHONDRIAL NADH DEHYDROGENASE (EUROFUNG)"/>
    <property type="match status" value="1"/>
</dbReference>
<comment type="caution">
    <text evidence="7">The sequence shown here is derived from an EMBL/GenBank/DDBJ whole genome shotgun (WGS) entry which is preliminary data.</text>
</comment>
<dbReference type="PRINTS" id="PR00368">
    <property type="entry name" value="FADPNR"/>
</dbReference>
<evidence type="ECO:0000256" key="1">
    <source>
        <dbReference type="ARBA" id="ARBA00001974"/>
    </source>
</evidence>
<comment type="similarity">
    <text evidence="2">Belongs to the NADH dehydrogenase family.</text>
</comment>
<dbReference type="RefSeq" id="WP_120325946.1">
    <property type="nucleotide sequence ID" value="NZ_RAPF01000013.1"/>
</dbReference>
<dbReference type="InterPro" id="IPR023753">
    <property type="entry name" value="FAD/NAD-binding_dom"/>
</dbReference>
<comment type="cofactor">
    <cofactor evidence="1">
        <name>FAD</name>
        <dbReference type="ChEBI" id="CHEBI:57692"/>
    </cofactor>
</comment>
<evidence type="ECO:0000256" key="5">
    <source>
        <dbReference type="ARBA" id="ARBA00023002"/>
    </source>
</evidence>
<dbReference type="InterPro" id="IPR036188">
    <property type="entry name" value="FAD/NAD-bd_sf"/>
</dbReference>
<feature type="domain" description="FAD/NAD(P)-binding" evidence="6">
    <location>
        <begin position="14"/>
        <end position="343"/>
    </location>
</feature>
<keyword evidence="5" id="KW-0560">Oxidoreductase</keyword>
<evidence type="ECO:0000259" key="6">
    <source>
        <dbReference type="Pfam" id="PF07992"/>
    </source>
</evidence>